<reference evidence="3" key="1">
    <citation type="submission" date="2020-10" db="EMBL/GenBank/DDBJ databases">
        <title>Connecting structure to function with the recovery of over 1000 high-quality activated sludge metagenome-assembled genomes encoding full-length rRNA genes using long-read sequencing.</title>
        <authorList>
            <person name="Singleton C.M."/>
            <person name="Petriglieri F."/>
            <person name="Kristensen J.M."/>
            <person name="Kirkegaard R.H."/>
            <person name="Michaelsen T.Y."/>
            <person name="Andersen M.H."/>
            <person name="Karst S.M."/>
            <person name="Dueholm M.S."/>
            <person name="Nielsen P.H."/>
            <person name="Albertsen M."/>
        </authorList>
    </citation>
    <scope>NUCLEOTIDE SEQUENCE</scope>
    <source>
        <strain evidence="3">OdNE_18-Q3-R46-58_BAT3C.305</strain>
    </source>
</reference>
<organism evidence="3 4">
    <name type="scientific">Candidatus Dechloromonas phosphorivorans</name>
    <dbReference type="NCBI Taxonomy" id="2899244"/>
    <lineage>
        <taxon>Bacteria</taxon>
        <taxon>Pseudomonadati</taxon>
        <taxon>Pseudomonadota</taxon>
        <taxon>Betaproteobacteria</taxon>
        <taxon>Rhodocyclales</taxon>
        <taxon>Azonexaceae</taxon>
        <taxon>Dechloromonas</taxon>
    </lineage>
</organism>
<evidence type="ECO:0000256" key="2">
    <source>
        <dbReference type="SAM" id="SignalP"/>
    </source>
</evidence>
<gene>
    <name evidence="3" type="ORF">IPN75_00960</name>
</gene>
<proteinExistence type="predicted"/>
<dbReference type="EMBL" id="JADKBR010000001">
    <property type="protein sequence ID" value="MBK8889032.1"/>
    <property type="molecule type" value="Genomic_DNA"/>
</dbReference>
<accession>A0A9D7LR95</accession>
<protein>
    <recommendedName>
        <fullName evidence="5">DUF4148 domain-containing protein</fullName>
    </recommendedName>
</protein>
<comment type="caution">
    <text evidence="3">The sequence shown here is derived from an EMBL/GenBank/DDBJ whole genome shotgun (WGS) entry which is preliminary data.</text>
</comment>
<feature type="chain" id="PRO_5038757808" description="DUF4148 domain-containing protein" evidence="2">
    <location>
        <begin position="24"/>
        <end position="106"/>
    </location>
</feature>
<name>A0A9D7LR95_9RHOO</name>
<evidence type="ECO:0008006" key="5">
    <source>
        <dbReference type="Google" id="ProtNLM"/>
    </source>
</evidence>
<evidence type="ECO:0000313" key="3">
    <source>
        <dbReference type="EMBL" id="MBK8889032.1"/>
    </source>
</evidence>
<keyword evidence="2" id="KW-0732">Signal</keyword>
<dbReference type="Proteomes" id="UP000808146">
    <property type="component" value="Unassembled WGS sequence"/>
</dbReference>
<dbReference type="AlphaFoldDB" id="A0A9D7LR95"/>
<feature type="signal peptide" evidence="2">
    <location>
        <begin position="1"/>
        <end position="23"/>
    </location>
</feature>
<feature type="compositionally biased region" description="Basic and acidic residues" evidence="1">
    <location>
        <begin position="78"/>
        <end position="92"/>
    </location>
</feature>
<evidence type="ECO:0000256" key="1">
    <source>
        <dbReference type="SAM" id="MobiDB-lite"/>
    </source>
</evidence>
<sequence length="106" mass="11888">MKRQVLKTVLAAIGLLLAAEAGARGPWRASAENTRGWQFMTPEERIEHQSRVRGFTTLEECRAYQRGHHKLMEDRARERGEAIHSGGRDICGHLKPAAGADRRGQD</sequence>
<feature type="region of interest" description="Disordered" evidence="1">
    <location>
        <begin position="78"/>
        <end position="106"/>
    </location>
</feature>
<evidence type="ECO:0000313" key="4">
    <source>
        <dbReference type="Proteomes" id="UP000808146"/>
    </source>
</evidence>